<dbReference type="EMBL" id="NTFS01000067">
    <property type="protein sequence ID" value="PAX57943.1"/>
    <property type="molecule type" value="Genomic_DNA"/>
</dbReference>
<feature type="coiled-coil region" evidence="6">
    <location>
        <begin position="193"/>
        <end position="220"/>
    </location>
</feature>
<evidence type="ECO:0000256" key="3">
    <source>
        <dbReference type="ARBA" id="ARBA00022692"/>
    </source>
</evidence>
<dbReference type="Gene3D" id="2.40.50.100">
    <property type="match status" value="2"/>
</dbReference>
<keyword evidence="5" id="KW-0472">Membrane</keyword>
<comment type="similarity">
    <text evidence="2">Belongs to the membrane fusion protein (MFP) (TC 8.A.1) family.</text>
</comment>
<dbReference type="OrthoDB" id="9775513at2"/>
<sequence>MNNLLLGNNFGNGSENDSIQPLLDRFFATKNSGDEIDDVNNKIAEDGIIIDLRSHRELSREIFDVPSNDEISLLYGGTAVSVGFMAANSSSSQTSLPFTNPVQNWSASLQTVLDHPPASLPSQVVVGGLIFLAAFATWASFGYIDEVGKANGLLVPQGEAYKVNPVVSGKIDRIYVQEGQFIKAGQVVAEMDNQIAVNEIERLQQEKTALQTQLIQTDSLIDKTVLESQTRRQIASSEQQVQKSAIASAQFRLTGNYQLLGQLHNQRAATINRKQQIEPLLAKSKQLLKQRQDEVAAYRERVERLQPLLKEGAISRDMVFNAEQELRQRELAITKNQLEETPITRERLFEAEQAEAQTIRTITQSQSEIQQTQTEIKRLESELVQKKAEAITVQVQSQQKIQQLQVEKTQIQAKIQQAEKILEKAKVELKQYYLTAPVDGVVLSLNVHNSGDIVQPGQTVAAIAPQGVPLILKAVLPNSEAGFVKVGETAQVKFDAFPYQDYGIITGKVASISPDVKPNEKLGAVYSVEIELERDRLTANNQIIKFKPGQTATAEIITRHRRIIDVILDPIRQIQAGGINL</sequence>
<comment type="caution">
    <text evidence="9">The sequence shown here is derived from an EMBL/GenBank/DDBJ whole genome shotgun (WGS) entry which is preliminary data.</text>
</comment>
<comment type="subcellular location">
    <subcellularLocation>
        <location evidence="1">Membrane</location>
        <topology evidence="1">Single-pass membrane protein</topology>
    </subcellularLocation>
</comment>
<dbReference type="SUPFAM" id="SSF111369">
    <property type="entry name" value="HlyD-like secretion proteins"/>
    <property type="match status" value="2"/>
</dbReference>
<feature type="domain" description="Multidrug resistance protein MdtA-like barrel-sandwich hybrid" evidence="7">
    <location>
        <begin position="162"/>
        <end position="463"/>
    </location>
</feature>
<name>A0A2A2TL42_9CYAN</name>
<dbReference type="InterPro" id="IPR050739">
    <property type="entry name" value="MFP"/>
</dbReference>
<keyword evidence="4" id="KW-1133">Transmembrane helix</keyword>
<evidence type="ECO:0000256" key="5">
    <source>
        <dbReference type="ARBA" id="ARBA00023136"/>
    </source>
</evidence>
<evidence type="ECO:0000256" key="2">
    <source>
        <dbReference type="ARBA" id="ARBA00009477"/>
    </source>
</evidence>
<reference evidence="9 10" key="1">
    <citation type="submission" date="2017-08" db="EMBL/GenBank/DDBJ databases">
        <title>Draft genome sequence of filamentous cyanobacterium Calothrix elsteri CCALA 953.</title>
        <authorList>
            <person name="Gagunashvili A.N."/>
            <person name="Elster J."/>
            <person name="Andresson O.S."/>
        </authorList>
    </citation>
    <scope>NUCLEOTIDE SEQUENCE [LARGE SCALE GENOMIC DNA]</scope>
    <source>
        <strain evidence="9 10">CCALA 953</strain>
    </source>
</reference>
<accession>A0A2A2TL42</accession>
<dbReference type="Pfam" id="PF25917">
    <property type="entry name" value="BSH_RND"/>
    <property type="match status" value="1"/>
</dbReference>
<dbReference type="RefSeq" id="WP_095721303.1">
    <property type="nucleotide sequence ID" value="NZ_NTFS01000067.1"/>
</dbReference>
<feature type="domain" description="AprE-like beta-barrel" evidence="8">
    <location>
        <begin position="470"/>
        <end position="559"/>
    </location>
</feature>
<keyword evidence="3" id="KW-0812">Transmembrane</keyword>
<evidence type="ECO:0000256" key="6">
    <source>
        <dbReference type="SAM" id="Coils"/>
    </source>
</evidence>
<dbReference type="PANTHER" id="PTHR30386">
    <property type="entry name" value="MEMBRANE FUSION SUBUNIT OF EMRAB-TOLC MULTIDRUG EFFLUX PUMP"/>
    <property type="match status" value="1"/>
</dbReference>
<dbReference type="AlphaFoldDB" id="A0A2A2TL42"/>
<dbReference type="InterPro" id="IPR058982">
    <property type="entry name" value="Beta-barrel_AprE"/>
</dbReference>
<evidence type="ECO:0000259" key="8">
    <source>
        <dbReference type="Pfam" id="PF26002"/>
    </source>
</evidence>
<dbReference type="GO" id="GO:0016020">
    <property type="term" value="C:membrane"/>
    <property type="evidence" value="ECO:0007669"/>
    <property type="project" value="UniProtKB-SubCell"/>
</dbReference>
<proteinExistence type="inferred from homology"/>
<feature type="coiled-coil region" evidence="6">
    <location>
        <begin position="281"/>
        <end position="435"/>
    </location>
</feature>
<gene>
    <name evidence="9" type="ORF">CK510_08575</name>
</gene>
<organism evidence="9 10">
    <name type="scientific">Brunnivagina elsteri CCALA 953</name>
    <dbReference type="NCBI Taxonomy" id="987040"/>
    <lineage>
        <taxon>Bacteria</taxon>
        <taxon>Bacillati</taxon>
        <taxon>Cyanobacteriota</taxon>
        <taxon>Cyanophyceae</taxon>
        <taxon>Nostocales</taxon>
        <taxon>Calotrichaceae</taxon>
        <taxon>Brunnivagina</taxon>
    </lineage>
</organism>
<dbReference type="Proteomes" id="UP000218238">
    <property type="component" value="Unassembled WGS sequence"/>
</dbReference>
<dbReference type="InterPro" id="IPR058625">
    <property type="entry name" value="MdtA-like_BSH"/>
</dbReference>
<dbReference type="Gene3D" id="2.40.30.170">
    <property type="match status" value="1"/>
</dbReference>
<dbReference type="PANTHER" id="PTHR30386:SF26">
    <property type="entry name" value="TRANSPORT PROTEIN COMB"/>
    <property type="match status" value="1"/>
</dbReference>
<evidence type="ECO:0000259" key="7">
    <source>
        <dbReference type="Pfam" id="PF25917"/>
    </source>
</evidence>
<evidence type="ECO:0000256" key="1">
    <source>
        <dbReference type="ARBA" id="ARBA00004167"/>
    </source>
</evidence>
<keyword evidence="10" id="KW-1185">Reference proteome</keyword>
<dbReference type="Pfam" id="PF26002">
    <property type="entry name" value="Beta-barrel_AprE"/>
    <property type="match status" value="1"/>
</dbReference>
<keyword evidence="6" id="KW-0175">Coiled coil</keyword>
<protein>
    <submittedName>
        <fullName evidence="9">Secretion protein HlyD</fullName>
    </submittedName>
</protein>
<evidence type="ECO:0000256" key="4">
    <source>
        <dbReference type="ARBA" id="ARBA00022989"/>
    </source>
</evidence>
<dbReference type="PRINTS" id="PR01490">
    <property type="entry name" value="RTXTOXIND"/>
</dbReference>
<evidence type="ECO:0000313" key="10">
    <source>
        <dbReference type="Proteomes" id="UP000218238"/>
    </source>
</evidence>
<evidence type="ECO:0000313" key="9">
    <source>
        <dbReference type="EMBL" id="PAX57943.1"/>
    </source>
</evidence>